<evidence type="ECO:0000256" key="3">
    <source>
        <dbReference type="PROSITE-ProRule" id="PRU00023"/>
    </source>
</evidence>
<dbReference type="SMART" id="SM00248">
    <property type="entry name" value="ANK"/>
    <property type="match status" value="13"/>
</dbReference>
<sequence>MRLKNQSVSLWDVANYFATLRESSWARRPMIFFFVNQANNNECTDSKLCESAYSFKSTVHVQILFCILNGKDAVHQLEKLLSLPALRDGSSNLEELLLGLLRQEGEQTGRISSKVLGTLPFLLDFPIWPSAFIPPTFNVTLIARLTKDKLNLQADGNRKFISAASADLTFFQLRDEFEEQFLRQKASRPYCVWIISSPPGSGKTLTLKKLESYAAFKQKKVFVVNLVHHYQYIKSATAETVKIESILTGSIENLLPDEKPTIFLDGFDDICPELREKGLMLIKSMADMQVPLVVATRPHELLTILSAISANPSFQVKILPFDSEKQLRLLMQISSKGERKCRLLIEKFHKSGFSDVLQNPLHLILISNFVECADDIDFFEVYKVIVDEKLHDAVKNKDKGNSKCLSSIKIGMALSHKLARQLLLQEPTFSFTEEKIAVINSTGIASISGPENVECFHKSVAEFLVADSYLYDLKIKQASIIPMFESELLKQCRVFINSLFSQKSSKDHDEDSDSFVFYLKSNKEIVKTILETAAKEGLVHIFKIALSVIVPFRNCPPPKEFESDIYLLLETACESSEEIAIRILKTGVLKHLDRTLRPEKICRLTEKIASNNLTNAYRELKQQCDELEVILKRSKTIQALIQSVKNDHVEVMLQLLESGIDTEIMDENGLTALLVAARGCKSDITQHLLNNYAELNARDAQGRSCLFYAAYAGRLETVEILVRENQELLWDVLQDGSTVLHYAVHNEDVAVFRFLVEKTEKKGSEWFYAVDQNGWNVFHRACAFGNLQHLQYVLEKLISNSDFDLFQGTVKEFLMKFVNLKTEEGQTPLMLAAYSSGAEFCSFLVGKGAEINAVDSIGNNAAHYAVAGGKLDVLQSLLEADPKIRDSTGHEGRTLLHQAVAHEKLEIVKFLIDKGAHVNACDANSATPLHYSCQKIENLKLKMCSFYNEGSANTLTAPEKSSFKNFKLLRDKGSGLHSKNAEENTALHYAAHFGLLNNTKSILKKDKSRVNEKNLAGRTPLHMACAKGHLETARALLRHGANLNARDIYRSTPLTLTAQHSTPEVLAFLIKRGADVRAKDRDGENGLHCACRGGKLENVKLLISTKKFSMRKKNSRKMTALEIAVERGHQDIVDYFKSIPKPEQFPFLMQVLTHLA</sequence>
<dbReference type="AlphaFoldDB" id="A0A8S1CKW7"/>
<feature type="repeat" description="ANK" evidence="3">
    <location>
        <begin position="1016"/>
        <end position="1048"/>
    </location>
</feature>
<dbReference type="Gene3D" id="1.25.40.20">
    <property type="entry name" value="Ankyrin repeat-containing domain"/>
    <property type="match status" value="3"/>
</dbReference>
<dbReference type="InterPro" id="IPR027417">
    <property type="entry name" value="P-loop_NTPase"/>
</dbReference>
<dbReference type="OrthoDB" id="20872at2759"/>
<feature type="repeat" description="ANK" evidence="3">
    <location>
        <begin position="668"/>
        <end position="700"/>
    </location>
</feature>
<keyword evidence="2 3" id="KW-0040">ANK repeat</keyword>
<name>A0A8S1CKW7_9INSE</name>
<evidence type="ECO:0000256" key="4">
    <source>
        <dbReference type="SAM" id="Coils"/>
    </source>
</evidence>
<dbReference type="PROSITE" id="PS50088">
    <property type="entry name" value="ANK_REPEAT"/>
    <property type="match status" value="5"/>
</dbReference>
<dbReference type="PROSITE" id="PS50297">
    <property type="entry name" value="ANK_REP_REGION"/>
    <property type="match status" value="4"/>
</dbReference>
<gene>
    <name evidence="5" type="ORF">CLODIP_2_CD12152</name>
</gene>
<comment type="caution">
    <text evidence="5">The sequence shown here is derived from an EMBL/GenBank/DDBJ whole genome shotgun (WGS) entry which is preliminary data.</text>
</comment>
<dbReference type="InterPro" id="IPR036770">
    <property type="entry name" value="Ankyrin_rpt-contain_sf"/>
</dbReference>
<dbReference type="SUPFAM" id="SSF52540">
    <property type="entry name" value="P-loop containing nucleoside triphosphate hydrolases"/>
    <property type="match status" value="1"/>
</dbReference>
<evidence type="ECO:0000313" key="6">
    <source>
        <dbReference type="Proteomes" id="UP000494165"/>
    </source>
</evidence>
<dbReference type="Proteomes" id="UP000494165">
    <property type="component" value="Unassembled WGS sequence"/>
</dbReference>
<proteinExistence type="predicted"/>
<feature type="coiled-coil region" evidence="4">
    <location>
        <begin position="610"/>
        <end position="637"/>
    </location>
</feature>
<organism evidence="5 6">
    <name type="scientific">Cloeon dipterum</name>
    <dbReference type="NCBI Taxonomy" id="197152"/>
    <lineage>
        <taxon>Eukaryota</taxon>
        <taxon>Metazoa</taxon>
        <taxon>Ecdysozoa</taxon>
        <taxon>Arthropoda</taxon>
        <taxon>Hexapoda</taxon>
        <taxon>Insecta</taxon>
        <taxon>Pterygota</taxon>
        <taxon>Palaeoptera</taxon>
        <taxon>Ephemeroptera</taxon>
        <taxon>Pisciforma</taxon>
        <taxon>Baetidae</taxon>
        <taxon>Cloeon</taxon>
    </lineage>
</organism>
<reference evidence="5 6" key="1">
    <citation type="submission" date="2020-04" db="EMBL/GenBank/DDBJ databases">
        <authorList>
            <person name="Alioto T."/>
            <person name="Alioto T."/>
            <person name="Gomez Garrido J."/>
        </authorList>
    </citation>
    <scope>NUCLEOTIDE SEQUENCE [LARGE SCALE GENOMIC DNA]</scope>
</reference>
<keyword evidence="4" id="KW-0175">Coiled coil</keyword>
<dbReference type="EMBL" id="CADEPI010000050">
    <property type="protein sequence ID" value="CAB3370143.1"/>
    <property type="molecule type" value="Genomic_DNA"/>
</dbReference>
<feature type="repeat" description="ANK" evidence="3">
    <location>
        <begin position="1049"/>
        <end position="1081"/>
    </location>
</feature>
<evidence type="ECO:0000256" key="2">
    <source>
        <dbReference type="ARBA" id="ARBA00023043"/>
    </source>
</evidence>
<dbReference type="PANTHER" id="PTHR24123:SF33">
    <property type="entry name" value="PROTEIN HOS4"/>
    <property type="match status" value="1"/>
</dbReference>
<keyword evidence="1" id="KW-0677">Repeat</keyword>
<evidence type="ECO:0000313" key="5">
    <source>
        <dbReference type="EMBL" id="CAB3370143.1"/>
    </source>
</evidence>
<feature type="repeat" description="ANK" evidence="3">
    <location>
        <begin position="824"/>
        <end position="856"/>
    </location>
</feature>
<dbReference type="Pfam" id="PF12796">
    <property type="entry name" value="Ank_2"/>
    <property type="match status" value="5"/>
</dbReference>
<dbReference type="SUPFAM" id="SSF48403">
    <property type="entry name" value="Ankyrin repeat"/>
    <property type="match status" value="2"/>
</dbReference>
<protein>
    <recommendedName>
        <fullName evidence="7">NACHT domain-containing protein</fullName>
    </recommendedName>
</protein>
<dbReference type="InterPro" id="IPR002110">
    <property type="entry name" value="Ankyrin_rpt"/>
</dbReference>
<evidence type="ECO:0000256" key="1">
    <source>
        <dbReference type="ARBA" id="ARBA00022737"/>
    </source>
</evidence>
<feature type="repeat" description="ANK" evidence="3">
    <location>
        <begin position="891"/>
        <end position="923"/>
    </location>
</feature>
<dbReference type="PANTHER" id="PTHR24123">
    <property type="entry name" value="ANKYRIN REPEAT-CONTAINING"/>
    <property type="match status" value="1"/>
</dbReference>
<accession>A0A8S1CKW7</accession>
<dbReference type="Pfam" id="PF00023">
    <property type="entry name" value="Ank"/>
    <property type="match status" value="1"/>
</dbReference>
<dbReference type="InterPro" id="IPR051165">
    <property type="entry name" value="Multifunctional_ANK_Repeat"/>
</dbReference>
<keyword evidence="6" id="KW-1185">Reference proteome</keyword>
<dbReference type="Gene3D" id="3.40.50.300">
    <property type="entry name" value="P-loop containing nucleotide triphosphate hydrolases"/>
    <property type="match status" value="1"/>
</dbReference>
<evidence type="ECO:0008006" key="7">
    <source>
        <dbReference type="Google" id="ProtNLM"/>
    </source>
</evidence>
<dbReference type="PRINTS" id="PR01415">
    <property type="entry name" value="ANKYRIN"/>
</dbReference>